<dbReference type="InterPro" id="IPR023060">
    <property type="entry name" value="YidC/YidC1/YidC2_Firmicutes"/>
</dbReference>
<feature type="transmembrane region" description="Helical" evidence="12">
    <location>
        <begin position="135"/>
        <end position="154"/>
    </location>
</feature>
<protein>
    <recommendedName>
        <fullName evidence="12">Membrane protein insertase YidC</fullName>
    </recommendedName>
    <alternativeName>
        <fullName evidence="12">Foldase YidC</fullName>
    </alternativeName>
    <alternativeName>
        <fullName evidence="12">Membrane integrase YidC</fullName>
    </alternativeName>
    <alternativeName>
        <fullName evidence="12">Membrane protein YidC</fullName>
    </alternativeName>
</protein>
<keyword evidence="11 12" id="KW-0449">Lipoprotein</keyword>
<organism evidence="14 15">
    <name type="scientific">Scopulibacillus cellulosilyticus</name>
    <dbReference type="NCBI Taxonomy" id="2665665"/>
    <lineage>
        <taxon>Bacteria</taxon>
        <taxon>Bacillati</taxon>
        <taxon>Bacillota</taxon>
        <taxon>Bacilli</taxon>
        <taxon>Bacillales</taxon>
        <taxon>Sporolactobacillaceae</taxon>
        <taxon>Scopulibacillus</taxon>
    </lineage>
</organism>
<dbReference type="InterPro" id="IPR028055">
    <property type="entry name" value="YidC/Oxa/ALB_C"/>
</dbReference>
<feature type="transmembrane region" description="Helical" evidence="12">
    <location>
        <begin position="57"/>
        <end position="77"/>
    </location>
</feature>
<keyword evidence="3 12" id="KW-1003">Cell membrane</keyword>
<keyword evidence="10 12" id="KW-0143">Chaperone</keyword>
<dbReference type="InterPro" id="IPR001708">
    <property type="entry name" value="YidC/ALB3/OXA1/COX18"/>
</dbReference>
<evidence type="ECO:0000256" key="6">
    <source>
        <dbReference type="ARBA" id="ARBA00022927"/>
    </source>
</evidence>
<dbReference type="PANTHER" id="PTHR12428:SF65">
    <property type="entry name" value="CYTOCHROME C OXIDASE ASSEMBLY PROTEIN COX18, MITOCHONDRIAL"/>
    <property type="match status" value="1"/>
</dbReference>
<evidence type="ECO:0000256" key="4">
    <source>
        <dbReference type="ARBA" id="ARBA00022692"/>
    </source>
</evidence>
<evidence type="ECO:0000259" key="13">
    <source>
        <dbReference type="Pfam" id="PF02096"/>
    </source>
</evidence>
<evidence type="ECO:0000256" key="7">
    <source>
        <dbReference type="ARBA" id="ARBA00022989"/>
    </source>
</evidence>
<evidence type="ECO:0000313" key="14">
    <source>
        <dbReference type="EMBL" id="MFC7394966.1"/>
    </source>
</evidence>
<dbReference type="Pfam" id="PF02096">
    <property type="entry name" value="60KD_IMP"/>
    <property type="match status" value="1"/>
</dbReference>
<sequence length="261" mass="30034">MKKLYLAILTAAAIFTLSGCQGQSNQSHLHLGIFQDYLVEPFAKLIHYTASIFNGSYGIAIILITIVIRLILLPFMLKQYKHQQQMKEKMNIVKPEMDDIKKRLKETKDPVKQREIQQEMLSLYRKHGINPISPMGCLPIVIQLPVLMGFYYAIRSSKEIASHNFMWFSLGHTDIVLAILAGIVYFLQFKVQQFNIPEEQRKMMQWMGLMSPIMILFVSFNSPAALPLYWLVGGLFLIGQSLLAKFLFTKEDNKKSMPVEQ</sequence>
<evidence type="ECO:0000256" key="9">
    <source>
        <dbReference type="ARBA" id="ARBA00023139"/>
    </source>
</evidence>
<evidence type="ECO:0000256" key="8">
    <source>
        <dbReference type="ARBA" id="ARBA00023136"/>
    </source>
</evidence>
<evidence type="ECO:0000256" key="1">
    <source>
        <dbReference type="ARBA" id="ARBA00004651"/>
    </source>
</evidence>
<dbReference type="PANTHER" id="PTHR12428">
    <property type="entry name" value="OXA1"/>
    <property type="match status" value="1"/>
</dbReference>
<name>A0ABW2Q662_9BACL</name>
<gene>
    <name evidence="12 14" type="primary">yidC</name>
    <name evidence="14" type="ORF">ACFQRG_18810</name>
</gene>
<comment type="caution">
    <text evidence="14">The sequence shown here is derived from an EMBL/GenBank/DDBJ whole genome shotgun (WGS) entry which is preliminary data.</text>
</comment>
<dbReference type="Proteomes" id="UP001596505">
    <property type="component" value="Unassembled WGS sequence"/>
</dbReference>
<feature type="transmembrane region" description="Helical" evidence="12">
    <location>
        <begin position="206"/>
        <end position="222"/>
    </location>
</feature>
<keyword evidence="9" id="KW-0564">Palmitate</keyword>
<dbReference type="InterPro" id="IPR047196">
    <property type="entry name" value="YidC_ALB_C"/>
</dbReference>
<feature type="transmembrane region" description="Helical" evidence="12">
    <location>
        <begin position="228"/>
        <end position="248"/>
    </location>
</feature>
<keyword evidence="6 12" id="KW-0653">Protein transport</keyword>
<dbReference type="NCBIfam" id="TIGR03592">
    <property type="entry name" value="yidC_oxa1_cterm"/>
    <property type="match status" value="1"/>
</dbReference>
<dbReference type="CDD" id="cd20070">
    <property type="entry name" value="5TM_YidC_Alb3"/>
    <property type="match status" value="1"/>
</dbReference>
<evidence type="ECO:0000256" key="11">
    <source>
        <dbReference type="ARBA" id="ARBA00023288"/>
    </source>
</evidence>
<reference evidence="15" key="1">
    <citation type="journal article" date="2019" name="Int. J. Syst. Evol. Microbiol.">
        <title>The Global Catalogue of Microorganisms (GCM) 10K type strain sequencing project: providing services to taxonomists for standard genome sequencing and annotation.</title>
        <authorList>
            <consortium name="The Broad Institute Genomics Platform"/>
            <consortium name="The Broad Institute Genome Sequencing Center for Infectious Disease"/>
            <person name="Wu L."/>
            <person name="Ma J."/>
        </authorList>
    </citation>
    <scope>NUCLEOTIDE SEQUENCE [LARGE SCALE GENOMIC DNA]</scope>
    <source>
        <strain evidence="15">CGMCC 1.16305</strain>
    </source>
</reference>
<feature type="domain" description="Membrane insertase YidC/Oxa/ALB C-terminal" evidence="13">
    <location>
        <begin position="57"/>
        <end position="243"/>
    </location>
</feature>
<comment type="similarity">
    <text evidence="12">Belongs to the OXA1/ALB3/YidC family. Type 2 subfamily.</text>
</comment>
<keyword evidence="5 12" id="KW-0732">Signal</keyword>
<evidence type="ECO:0000256" key="10">
    <source>
        <dbReference type="ARBA" id="ARBA00023186"/>
    </source>
</evidence>
<proteinExistence type="inferred from homology"/>
<evidence type="ECO:0000256" key="12">
    <source>
        <dbReference type="HAMAP-Rule" id="MF_01811"/>
    </source>
</evidence>
<keyword evidence="15" id="KW-1185">Reference proteome</keyword>
<comment type="subcellular location">
    <subcellularLocation>
        <location evidence="1 12">Cell membrane</location>
        <topology evidence="1 12">Multi-pass membrane protein</topology>
    </subcellularLocation>
</comment>
<dbReference type="HAMAP" id="MF_01811">
    <property type="entry name" value="YidC_type2"/>
    <property type="match status" value="1"/>
</dbReference>
<evidence type="ECO:0000256" key="2">
    <source>
        <dbReference type="ARBA" id="ARBA00022448"/>
    </source>
</evidence>
<evidence type="ECO:0000256" key="3">
    <source>
        <dbReference type="ARBA" id="ARBA00022475"/>
    </source>
</evidence>
<dbReference type="EMBL" id="JBHTCO010000041">
    <property type="protein sequence ID" value="MFC7394966.1"/>
    <property type="molecule type" value="Genomic_DNA"/>
</dbReference>
<dbReference type="PRINTS" id="PR00701">
    <property type="entry name" value="60KDINNERMP"/>
</dbReference>
<comment type="function">
    <text evidence="12">Required for the insertion and/or proper folding and/or complex formation of integral membrane proteins into the membrane. Involved in integration of membrane proteins that insert both dependently and independently of the Sec translocase complex, as well as at least some lipoproteins.</text>
</comment>
<evidence type="ECO:0000313" key="15">
    <source>
        <dbReference type="Proteomes" id="UP001596505"/>
    </source>
</evidence>
<accession>A0ABW2Q662</accession>
<feature type="transmembrane region" description="Helical" evidence="12">
    <location>
        <begin position="166"/>
        <end position="186"/>
    </location>
</feature>
<keyword evidence="4 12" id="KW-0812">Transmembrane</keyword>
<keyword evidence="7 12" id="KW-1133">Transmembrane helix</keyword>
<evidence type="ECO:0000256" key="5">
    <source>
        <dbReference type="ARBA" id="ARBA00022729"/>
    </source>
</evidence>
<keyword evidence="8 12" id="KW-0472">Membrane</keyword>
<dbReference type="PROSITE" id="PS51257">
    <property type="entry name" value="PROKAR_LIPOPROTEIN"/>
    <property type="match status" value="1"/>
</dbReference>
<keyword evidence="2 12" id="KW-0813">Transport</keyword>